<dbReference type="Proteomes" id="UP000640489">
    <property type="component" value="Unassembled WGS sequence"/>
</dbReference>
<dbReference type="AlphaFoldDB" id="A0A930YHX2"/>
<keyword evidence="5" id="KW-1185">Reference proteome</keyword>
<gene>
    <name evidence="4" type="ORF">ISU07_09680</name>
</gene>
<dbReference type="InterPro" id="IPR011051">
    <property type="entry name" value="RmlC_Cupin_sf"/>
</dbReference>
<dbReference type="Gene3D" id="2.60.120.10">
    <property type="entry name" value="Jelly Rolls"/>
    <property type="match status" value="1"/>
</dbReference>
<feature type="region of interest" description="Disordered" evidence="3">
    <location>
        <begin position="1"/>
        <end position="25"/>
    </location>
</feature>
<organism evidence="4 5">
    <name type="scientific">Nocardioides islandensis</name>
    <dbReference type="NCBI Taxonomy" id="433663"/>
    <lineage>
        <taxon>Bacteria</taxon>
        <taxon>Bacillati</taxon>
        <taxon>Actinomycetota</taxon>
        <taxon>Actinomycetes</taxon>
        <taxon>Propionibacteriales</taxon>
        <taxon>Nocardioidaceae</taxon>
        <taxon>Nocardioides</taxon>
    </lineage>
</organism>
<dbReference type="RefSeq" id="WP_194706575.1">
    <property type="nucleotide sequence ID" value="NZ_JADKPN010000004.1"/>
</dbReference>
<evidence type="ECO:0000256" key="3">
    <source>
        <dbReference type="SAM" id="MobiDB-lite"/>
    </source>
</evidence>
<accession>A0A930YHX2</accession>
<comment type="caution">
    <text evidence="4">The sequence shown here is derived from an EMBL/GenBank/DDBJ whole genome shotgun (WGS) entry which is preliminary data.</text>
</comment>
<dbReference type="Pfam" id="PF00908">
    <property type="entry name" value="dTDP_sugar_isom"/>
    <property type="match status" value="1"/>
</dbReference>
<sequence>MTDLQDAPAQDGGLGFQDVPTVKPTGESRLRTIDGVVVHRPVHHHDHRGTLFEVFNGDPALWSTPVVWCYQTSVRPRQLKGWARHEVKTDRYCLTSGDLMLLLHDDRAGSPTRGLTQRVMLSPEGDRQVVIPVGVWHMIVNLGDQDAQVINFPTEPYDHDHPDRILLPWDTDELPVNVKDYLPKF</sequence>
<evidence type="ECO:0000313" key="4">
    <source>
        <dbReference type="EMBL" id="MBF4763394.1"/>
    </source>
</evidence>
<protein>
    <submittedName>
        <fullName evidence="4">dTDP-4-dehydrorhamnose 3,5-epimerase family protein</fullName>
    </submittedName>
</protein>
<dbReference type="PANTHER" id="PTHR21047:SF2">
    <property type="entry name" value="THYMIDINE DIPHOSPHO-4-KETO-RHAMNOSE 3,5-EPIMERASE"/>
    <property type="match status" value="1"/>
</dbReference>
<evidence type="ECO:0000313" key="5">
    <source>
        <dbReference type="Proteomes" id="UP000640489"/>
    </source>
</evidence>
<dbReference type="GO" id="GO:0000271">
    <property type="term" value="P:polysaccharide biosynthetic process"/>
    <property type="evidence" value="ECO:0007669"/>
    <property type="project" value="TreeGrafter"/>
</dbReference>
<dbReference type="SUPFAM" id="SSF51182">
    <property type="entry name" value="RmlC-like cupins"/>
    <property type="match status" value="1"/>
</dbReference>
<feature type="site" description="Participates in a stacking interaction with the thymidine ring of dTDP-4-oxo-6-deoxyglucose" evidence="2">
    <location>
        <position position="157"/>
    </location>
</feature>
<dbReference type="InterPro" id="IPR000888">
    <property type="entry name" value="RmlC-like"/>
</dbReference>
<evidence type="ECO:0000256" key="2">
    <source>
        <dbReference type="PIRSR" id="PIRSR600888-3"/>
    </source>
</evidence>
<dbReference type="EMBL" id="JADKPN010000004">
    <property type="protein sequence ID" value="MBF4763394.1"/>
    <property type="molecule type" value="Genomic_DNA"/>
</dbReference>
<dbReference type="InterPro" id="IPR014710">
    <property type="entry name" value="RmlC-like_jellyroll"/>
</dbReference>
<dbReference type="PANTHER" id="PTHR21047">
    <property type="entry name" value="DTDP-6-DEOXY-D-GLUCOSE-3,5 EPIMERASE"/>
    <property type="match status" value="1"/>
</dbReference>
<proteinExistence type="inferred from homology"/>
<dbReference type="GO" id="GO:0008830">
    <property type="term" value="F:dTDP-4-dehydrorhamnose 3,5-epimerase activity"/>
    <property type="evidence" value="ECO:0007669"/>
    <property type="project" value="InterPro"/>
</dbReference>
<comment type="similarity">
    <text evidence="1">Belongs to the dTDP-4-dehydrorhamnose 3,5-epimerase family.</text>
</comment>
<reference evidence="4" key="1">
    <citation type="submission" date="2020-11" db="EMBL/GenBank/DDBJ databases">
        <title>Nocardioides sp. nov., isolated from Soil of Cynanchum wilfordii Hemsley rhizosphere.</title>
        <authorList>
            <person name="Lee J.-S."/>
            <person name="Suh M.K."/>
            <person name="Kim J.-S."/>
        </authorList>
    </citation>
    <scope>NUCLEOTIDE SEQUENCE</scope>
    <source>
        <strain evidence="4">KCTC 19275</strain>
    </source>
</reference>
<name>A0A930YHX2_9ACTN</name>
<dbReference type="GO" id="GO:0005829">
    <property type="term" value="C:cytosol"/>
    <property type="evidence" value="ECO:0007669"/>
    <property type="project" value="TreeGrafter"/>
</dbReference>
<evidence type="ECO:0000256" key="1">
    <source>
        <dbReference type="ARBA" id="ARBA00010154"/>
    </source>
</evidence>